<dbReference type="PANTHER" id="PTHR11873">
    <property type="entry name" value="RETINOL-BINDING PROTEIN 4"/>
    <property type="match status" value="1"/>
</dbReference>
<proteinExistence type="predicted"/>
<reference evidence="2" key="1">
    <citation type="submission" date="2022-11" db="EMBL/GenBank/DDBJ databases">
        <title>Centuries of genome instability and evolution in soft-shell clam transmissible cancer (bioRxiv).</title>
        <authorList>
            <person name="Hart S.F.M."/>
            <person name="Yonemitsu M.A."/>
            <person name="Giersch R.M."/>
            <person name="Beal B.F."/>
            <person name="Arriagada G."/>
            <person name="Davis B.W."/>
            <person name="Ostrander E.A."/>
            <person name="Goff S.P."/>
            <person name="Metzger M.J."/>
        </authorList>
    </citation>
    <scope>NUCLEOTIDE SEQUENCE</scope>
    <source>
        <strain evidence="2">MELC-2E11</strain>
        <tissue evidence="2">Siphon/mantle</tissue>
    </source>
</reference>
<organism evidence="2 3">
    <name type="scientific">Mya arenaria</name>
    <name type="common">Soft-shell clam</name>
    <dbReference type="NCBI Taxonomy" id="6604"/>
    <lineage>
        <taxon>Eukaryota</taxon>
        <taxon>Metazoa</taxon>
        <taxon>Spiralia</taxon>
        <taxon>Lophotrochozoa</taxon>
        <taxon>Mollusca</taxon>
        <taxon>Bivalvia</taxon>
        <taxon>Autobranchia</taxon>
        <taxon>Heteroconchia</taxon>
        <taxon>Euheterodonta</taxon>
        <taxon>Imparidentia</taxon>
        <taxon>Neoheterodontei</taxon>
        <taxon>Myida</taxon>
        <taxon>Myoidea</taxon>
        <taxon>Myidae</taxon>
        <taxon>Mya</taxon>
    </lineage>
</organism>
<evidence type="ECO:0000313" key="3">
    <source>
        <dbReference type="Proteomes" id="UP001164746"/>
    </source>
</evidence>
<name>A0ABY7EN24_MYAAR</name>
<gene>
    <name evidence="2" type="ORF">MAR_035104</name>
</gene>
<evidence type="ECO:0000313" key="2">
    <source>
        <dbReference type="EMBL" id="WAR10028.1"/>
    </source>
</evidence>
<keyword evidence="3" id="KW-1185">Reference proteome</keyword>
<dbReference type="EMBL" id="CP111018">
    <property type="protein sequence ID" value="WAR10028.1"/>
    <property type="molecule type" value="Genomic_DNA"/>
</dbReference>
<feature type="transmembrane region" description="Helical" evidence="1">
    <location>
        <begin position="20"/>
        <end position="41"/>
    </location>
</feature>
<accession>A0ABY7EN24</accession>
<sequence length="236" mass="26482">MGGSVGHRGVGGIFSRRNKCLVVTLIFTIALLIFLMNAGLFSNVSSYTGELCKVDDIPLQKNLNKKKFSGNWFVSNIKGLDNKLLATMMDFSDVKINFVYKDENNYDIRSVGGKMYGWWCPIGEGHVPTKDNNSPQKMQIFFDTSTGKKFGTKDLWVVKTDYTSYTILYSCWDVTSDGRCEAKGAYLAVLKRNTDPLPQSVLDEINSTVQKCCINPGSLRVVRHDGYCKKEHVEIS</sequence>
<dbReference type="PANTHER" id="PTHR11873:SF0">
    <property type="entry name" value="LIPOCALIN-RELATED PROTEIN"/>
    <property type="match status" value="1"/>
</dbReference>
<dbReference type="InterPro" id="IPR012674">
    <property type="entry name" value="Calycin"/>
</dbReference>
<dbReference type="Gene3D" id="2.40.128.20">
    <property type="match status" value="1"/>
</dbReference>
<dbReference type="SUPFAM" id="SSF50814">
    <property type="entry name" value="Lipocalins"/>
    <property type="match status" value="1"/>
</dbReference>
<dbReference type="Proteomes" id="UP001164746">
    <property type="component" value="Chromosome 7"/>
</dbReference>
<keyword evidence="1" id="KW-0472">Membrane</keyword>
<evidence type="ECO:0000256" key="1">
    <source>
        <dbReference type="SAM" id="Phobius"/>
    </source>
</evidence>
<keyword evidence="1" id="KW-1133">Transmembrane helix</keyword>
<dbReference type="InterPro" id="IPR002449">
    <property type="entry name" value="Retinol-bd/Purpurin"/>
</dbReference>
<protein>
    <submittedName>
        <fullName evidence="2">PURP-like protein</fullName>
    </submittedName>
</protein>
<keyword evidence="1" id="KW-0812">Transmembrane</keyword>